<feature type="domain" description="Proliferating cell nuclear antigen PCNA C-terminal" evidence="4">
    <location>
        <begin position="188"/>
        <end position="307"/>
    </location>
</feature>
<dbReference type="PANTHER" id="PTHR11352">
    <property type="entry name" value="PROLIFERATING CELL NUCLEAR ANTIGEN"/>
    <property type="match status" value="1"/>
</dbReference>
<dbReference type="GO" id="GO:0019985">
    <property type="term" value="P:translesion synthesis"/>
    <property type="evidence" value="ECO:0007669"/>
    <property type="project" value="TreeGrafter"/>
</dbReference>
<dbReference type="GO" id="GO:0043626">
    <property type="term" value="C:PCNA complex"/>
    <property type="evidence" value="ECO:0007669"/>
    <property type="project" value="TreeGrafter"/>
</dbReference>
<dbReference type="GO" id="GO:0003677">
    <property type="term" value="F:DNA binding"/>
    <property type="evidence" value="ECO:0007669"/>
    <property type="project" value="UniProtKB-KW"/>
</dbReference>
<dbReference type="AlphaFoldDB" id="A0A6C0CB45"/>
<evidence type="ECO:0000313" key="5">
    <source>
        <dbReference type="EMBL" id="QHT01040.1"/>
    </source>
</evidence>
<evidence type="ECO:0000256" key="2">
    <source>
        <dbReference type="ARBA" id="ARBA00023125"/>
    </source>
</evidence>
<evidence type="ECO:0000259" key="4">
    <source>
        <dbReference type="Pfam" id="PF02747"/>
    </source>
</evidence>
<reference evidence="5" key="1">
    <citation type="journal article" date="2020" name="Nature">
        <title>Giant virus diversity and host interactions through global metagenomics.</title>
        <authorList>
            <person name="Schulz F."/>
            <person name="Roux S."/>
            <person name="Paez-Espino D."/>
            <person name="Jungbluth S."/>
            <person name="Walsh D.A."/>
            <person name="Denef V.J."/>
            <person name="McMahon K.D."/>
            <person name="Konstantinidis K.T."/>
            <person name="Eloe-Fadrosh E.A."/>
            <person name="Kyrpides N.C."/>
            <person name="Woyke T."/>
        </authorList>
    </citation>
    <scope>NUCLEOTIDE SEQUENCE</scope>
    <source>
        <strain evidence="5">GVMAG-M-3300020192-26</strain>
    </source>
</reference>
<dbReference type="Gene3D" id="3.70.10.10">
    <property type="match status" value="1"/>
</dbReference>
<name>A0A6C0CB45_9ZZZZ</name>
<dbReference type="SUPFAM" id="SSF55979">
    <property type="entry name" value="DNA clamp"/>
    <property type="match status" value="2"/>
</dbReference>
<dbReference type="Pfam" id="PF02747">
    <property type="entry name" value="PCNA_C"/>
    <property type="match status" value="1"/>
</dbReference>
<sequence length="317" mass="36394">MSKNIQKNHKPQRILEVRTSQTGVLKQVFERISTVISDCCIVFIPPDKTFDQSQDDDYYEKIDANPTNERKKRKKNLVEKNTAKKACGGGIRILRLTEDKSVLIKLALDSDKFDYFMCTEPKIKIGVDINQLHAMLKMINDDEPIIFYMNKDNMNRLYINSVAKNNDGSEETDIELFLMDISNPELQIPQTEFQNIITIASDKFHTDCKHFNNNTRIVEIISINDQISFKGISDAGHITKTYKDIHGAKNPSKNVVVQGRYELKNLLSFSKCNKLCNTIDIYLKNDFPLVLVIAIATLGKMYVFLTPIEEETNKEKN</sequence>
<comment type="similarity">
    <text evidence="1">Belongs to the PCNA family.</text>
</comment>
<dbReference type="GO" id="GO:0006272">
    <property type="term" value="P:leading strand elongation"/>
    <property type="evidence" value="ECO:0007669"/>
    <property type="project" value="TreeGrafter"/>
</dbReference>
<dbReference type="GO" id="GO:0006275">
    <property type="term" value="P:regulation of DNA replication"/>
    <property type="evidence" value="ECO:0007669"/>
    <property type="project" value="InterPro"/>
</dbReference>
<accession>A0A6C0CB45</accession>
<proteinExistence type="inferred from homology"/>
<evidence type="ECO:0008006" key="6">
    <source>
        <dbReference type="Google" id="ProtNLM"/>
    </source>
</evidence>
<dbReference type="PANTHER" id="PTHR11352:SF0">
    <property type="entry name" value="PROLIFERATING CELL NUCLEAR ANTIGEN"/>
    <property type="match status" value="1"/>
</dbReference>
<evidence type="ECO:0000256" key="1">
    <source>
        <dbReference type="ARBA" id="ARBA00010462"/>
    </source>
</evidence>
<keyword evidence="2" id="KW-0238">DNA-binding</keyword>
<organism evidence="5">
    <name type="scientific">viral metagenome</name>
    <dbReference type="NCBI Taxonomy" id="1070528"/>
    <lineage>
        <taxon>unclassified sequences</taxon>
        <taxon>metagenomes</taxon>
        <taxon>organismal metagenomes</taxon>
    </lineage>
</organism>
<dbReference type="InterPro" id="IPR022648">
    <property type="entry name" value="Pr_cel_nuc_antig_N"/>
</dbReference>
<dbReference type="InterPro" id="IPR022649">
    <property type="entry name" value="Pr_cel_nuc_antig_C"/>
</dbReference>
<dbReference type="InterPro" id="IPR046938">
    <property type="entry name" value="DNA_clamp_sf"/>
</dbReference>
<dbReference type="GO" id="GO:0006298">
    <property type="term" value="P:mismatch repair"/>
    <property type="evidence" value="ECO:0007669"/>
    <property type="project" value="TreeGrafter"/>
</dbReference>
<dbReference type="InterPro" id="IPR000730">
    <property type="entry name" value="Pr_cel_nuc_antig"/>
</dbReference>
<feature type="domain" description="Proliferating cell nuclear antigen PCNA N-terminal" evidence="3">
    <location>
        <begin position="76"/>
        <end position="181"/>
    </location>
</feature>
<evidence type="ECO:0000259" key="3">
    <source>
        <dbReference type="Pfam" id="PF00705"/>
    </source>
</evidence>
<protein>
    <recommendedName>
        <fullName evidence="6">Proliferating cell nuclear antigen PCNA N-terminal domain-containing protein</fullName>
    </recommendedName>
</protein>
<dbReference type="EMBL" id="MN739362">
    <property type="protein sequence ID" value="QHT01040.1"/>
    <property type="molecule type" value="Genomic_DNA"/>
</dbReference>
<dbReference type="GO" id="GO:0030337">
    <property type="term" value="F:DNA polymerase processivity factor activity"/>
    <property type="evidence" value="ECO:0007669"/>
    <property type="project" value="InterPro"/>
</dbReference>
<dbReference type="Pfam" id="PF00705">
    <property type="entry name" value="PCNA_N"/>
    <property type="match status" value="1"/>
</dbReference>